<organism evidence="2">
    <name type="scientific">Ditylum brightwellii</name>
    <dbReference type="NCBI Taxonomy" id="49249"/>
    <lineage>
        <taxon>Eukaryota</taxon>
        <taxon>Sar</taxon>
        <taxon>Stramenopiles</taxon>
        <taxon>Ochrophyta</taxon>
        <taxon>Bacillariophyta</taxon>
        <taxon>Mediophyceae</taxon>
        <taxon>Lithodesmiophycidae</taxon>
        <taxon>Lithodesmiales</taxon>
        <taxon>Lithodesmiaceae</taxon>
        <taxon>Ditylum</taxon>
    </lineage>
</organism>
<dbReference type="AlphaFoldDB" id="A0A7S1ZQV2"/>
<accession>A0A7S1ZQV2</accession>
<reference evidence="2" key="1">
    <citation type="submission" date="2021-01" db="EMBL/GenBank/DDBJ databases">
        <authorList>
            <person name="Corre E."/>
            <person name="Pelletier E."/>
            <person name="Niang G."/>
            <person name="Scheremetjew M."/>
            <person name="Finn R."/>
            <person name="Kale V."/>
            <person name="Holt S."/>
            <person name="Cochrane G."/>
            <person name="Meng A."/>
            <person name="Brown T."/>
            <person name="Cohen L."/>
        </authorList>
    </citation>
    <scope>NUCLEOTIDE SEQUENCE</scope>
    <source>
        <strain evidence="2">Pop2</strain>
    </source>
</reference>
<dbReference type="EMBL" id="HBGN01029597">
    <property type="protein sequence ID" value="CAD9345900.1"/>
    <property type="molecule type" value="Transcribed_RNA"/>
</dbReference>
<proteinExistence type="predicted"/>
<gene>
    <name evidence="2" type="ORF">DBRI1063_LOCUS19089</name>
</gene>
<sequence>MKEALKSFFGLDDESDDDELLSKNLNDDIAIDPDFVMSTDMLLAAIMEAYRVMDRDKDALDLFLTKYEHMHENESLRLMSEKKKKDPSLSSMHSSKEEDKQRLVQSANEALRTFFKMNNDEDARLLFRSLNDSSRTAETYIIMVGGLVEKEPWSGEISQLYQSAVQSKCLTEELAFLAMKSVVFSKLDGKMRVLRDIIADTSSVLNISPEEFNSSRYWQLKRTLGYRFAKLLMWWRNLSSSWEKELKLSVRQLKQGRQGGHVIDEDALRCIVKFAGHNQRDDINQGVPVSDGPSEKDQVIQNKERKYGIKLIREVVVDAHQTTLYNSPAFVDDVAIGFCSLKAYDECIKFVKEMHSRDLIKLKQSTYEHAIYAAEEKKDLKMVDELIRNMEDGCSLNIK</sequence>
<feature type="compositionally biased region" description="Basic and acidic residues" evidence="1">
    <location>
        <begin position="75"/>
        <end position="87"/>
    </location>
</feature>
<protein>
    <submittedName>
        <fullName evidence="2">Uncharacterized protein</fullName>
    </submittedName>
</protein>
<evidence type="ECO:0000313" key="2">
    <source>
        <dbReference type="EMBL" id="CAD9345900.1"/>
    </source>
</evidence>
<feature type="region of interest" description="Disordered" evidence="1">
    <location>
        <begin position="75"/>
        <end position="102"/>
    </location>
</feature>
<evidence type="ECO:0000256" key="1">
    <source>
        <dbReference type="SAM" id="MobiDB-lite"/>
    </source>
</evidence>
<name>A0A7S1ZQV2_9STRA</name>